<proteinExistence type="predicted"/>
<evidence type="ECO:0000259" key="1">
    <source>
        <dbReference type="Pfam" id="PF00188"/>
    </source>
</evidence>
<dbReference type="PANTHER" id="PTHR31157">
    <property type="entry name" value="SCP DOMAIN-CONTAINING PROTEIN"/>
    <property type="match status" value="1"/>
</dbReference>
<sequence length="133" mass="14077">MMNRINAARASGRTCGTTWYGPAPALSWNAVLFNAAAAHSTDMAANNYFSHTGLNGSDPGQRITGAGYAWSAYGENIAAGQTSVQSVVDGWLNSPGHCANLMNPQLVDVGVSCVSSNTSNYPTYWTMDLARPR</sequence>
<keyword evidence="3" id="KW-1185">Reference proteome</keyword>
<protein>
    <submittedName>
        <fullName evidence="2">CAP domain-containing protein</fullName>
    </submittedName>
</protein>
<dbReference type="EMBL" id="JAEPBG010000029">
    <property type="protein sequence ID" value="MBK4738869.1"/>
    <property type="molecule type" value="Genomic_DNA"/>
</dbReference>
<dbReference type="InterPro" id="IPR014044">
    <property type="entry name" value="CAP_dom"/>
</dbReference>
<evidence type="ECO:0000313" key="3">
    <source>
        <dbReference type="Proteomes" id="UP000622890"/>
    </source>
</evidence>
<dbReference type="Proteomes" id="UP000622890">
    <property type="component" value="Unassembled WGS sequence"/>
</dbReference>
<dbReference type="Gene3D" id="3.40.33.10">
    <property type="entry name" value="CAP"/>
    <property type="match status" value="1"/>
</dbReference>
<dbReference type="CDD" id="cd05379">
    <property type="entry name" value="CAP_bacterial"/>
    <property type="match status" value="1"/>
</dbReference>
<evidence type="ECO:0000313" key="2">
    <source>
        <dbReference type="EMBL" id="MBK4738869.1"/>
    </source>
</evidence>
<accession>A0A934T3F1</accession>
<dbReference type="AlphaFoldDB" id="A0A934T3F1"/>
<comment type="caution">
    <text evidence="2">The sequence shown here is derived from an EMBL/GenBank/DDBJ whole genome shotgun (WGS) entry which is preliminary data.</text>
</comment>
<gene>
    <name evidence="2" type="ORF">JJB74_30015</name>
</gene>
<dbReference type="InterPro" id="IPR035940">
    <property type="entry name" value="CAP_sf"/>
</dbReference>
<dbReference type="PANTHER" id="PTHR31157:SF1">
    <property type="entry name" value="SCP DOMAIN-CONTAINING PROTEIN"/>
    <property type="match status" value="1"/>
</dbReference>
<organism evidence="2 3">
    <name type="scientific">Noviherbaspirillum pedocola</name>
    <dbReference type="NCBI Taxonomy" id="2801341"/>
    <lineage>
        <taxon>Bacteria</taxon>
        <taxon>Pseudomonadati</taxon>
        <taxon>Pseudomonadota</taxon>
        <taxon>Betaproteobacteria</taxon>
        <taxon>Burkholderiales</taxon>
        <taxon>Oxalobacteraceae</taxon>
        <taxon>Noviherbaspirillum</taxon>
    </lineage>
</organism>
<name>A0A934T3F1_9BURK</name>
<dbReference type="SUPFAM" id="SSF55797">
    <property type="entry name" value="PR-1-like"/>
    <property type="match status" value="1"/>
</dbReference>
<dbReference type="Pfam" id="PF00188">
    <property type="entry name" value="CAP"/>
    <property type="match status" value="1"/>
</dbReference>
<feature type="domain" description="SCP" evidence="1">
    <location>
        <begin position="3"/>
        <end position="128"/>
    </location>
</feature>
<reference evidence="2" key="1">
    <citation type="submission" date="2021-01" db="EMBL/GenBank/DDBJ databases">
        <title>Genome sequence of strain Noviherbaspirillum sp. DKR-6.</title>
        <authorList>
            <person name="Chaudhary D.K."/>
        </authorList>
    </citation>
    <scope>NUCLEOTIDE SEQUENCE</scope>
    <source>
        <strain evidence="2">DKR-6</strain>
    </source>
</reference>